<dbReference type="PANTHER" id="PTHR11757">
    <property type="entry name" value="PROTEASE FAMILY S9A OLIGOPEPTIDASE"/>
    <property type="match status" value="1"/>
</dbReference>
<evidence type="ECO:0000313" key="3">
    <source>
        <dbReference type="EMBL" id="MCG4618355.1"/>
    </source>
</evidence>
<dbReference type="InterPro" id="IPR001375">
    <property type="entry name" value="Peptidase_S9_cat"/>
</dbReference>
<comment type="caution">
    <text evidence="3">The sequence shown here is derived from an EMBL/GenBank/DDBJ whole genome shotgun (WGS) entry which is preliminary data.</text>
</comment>
<gene>
    <name evidence="3" type="ORF">L0M99_07615</name>
</gene>
<accession>A0AAJ1EYA0</accession>
<evidence type="ECO:0000259" key="2">
    <source>
        <dbReference type="Pfam" id="PF00326"/>
    </source>
</evidence>
<dbReference type="EMBL" id="JAKNHJ010000015">
    <property type="protein sequence ID" value="MCG4618355.1"/>
    <property type="molecule type" value="Genomic_DNA"/>
</dbReference>
<dbReference type="Gene3D" id="3.40.50.1820">
    <property type="entry name" value="alpha/beta hydrolase"/>
    <property type="match status" value="1"/>
</dbReference>
<dbReference type="GO" id="GO:0006508">
    <property type="term" value="P:proteolysis"/>
    <property type="evidence" value="ECO:0007669"/>
    <property type="project" value="InterPro"/>
</dbReference>
<organism evidence="3 4">
    <name type="scientific">Varibaculum cambriense</name>
    <dbReference type="NCBI Taxonomy" id="184870"/>
    <lineage>
        <taxon>Bacteria</taxon>
        <taxon>Bacillati</taxon>
        <taxon>Actinomycetota</taxon>
        <taxon>Actinomycetes</taxon>
        <taxon>Actinomycetales</taxon>
        <taxon>Actinomycetaceae</taxon>
        <taxon>Varibaculum</taxon>
    </lineage>
</organism>
<dbReference type="Proteomes" id="UP001200537">
    <property type="component" value="Unassembled WGS sequence"/>
</dbReference>
<comment type="similarity">
    <text evidence="1">Belongs to the peptidase S9A family.</text>
</comment>
<evidence type="ECO:0000256" key="1">
    <source>
        <dbReference type="ARBA" id="ARBA00005228"/>
    </source>
</evidence>
<feature type="domain" description="Peptidase S9 prolyl oligopeptidase catalytic" evidence="2">
    <location>
        <begin position="442"/>
        <end position="642"/>
    </location>
</feature>
<reference evidence="3" key="1">
    <citation type="submission" date="2022-01" db="EMBL/GenBank/DDBJ databases">
        <title>Collection of gut derived symbiotic bacterial strains cultured from healthy donors.</title>
        <authorList>
            <person name="Lin H."/>
            <person name="Kohout C."/>
            <person name="Waligurski E."/>
            <person name="Pamer E.G."/>
        </authorList>
    </citation>
    <scope>NUCLEOTIDE SEQUENCE</scope>
    <source>
        <strain evidence="3">DFI.7.46</strain>
    </source>
</reference>
<dbReference type="InterPro" id="IPR002470">
    <property type="entry name" value="Peptidase_S9A"/>
</dbReference>
<dbReference type="Gene3D" id="2.130.10.120">
    <property type="entry name" value="Prolyl oligopeptidase, N-terminal domain"/>
    <property type="match status" value="1"/>
</dbReference>
<dbReference type="PRINTS" id="PR00862">
    <property type="entry name" value="PROLIGOPTASE"/>
</dbReference>
<dbReference type="GO" id="GO:0004252">
    <property type="term" value="F:serine-type endopeptidase activity"/>
    <property type="evidence" value="ECO:0007669"/>
    <property type="project" value="InterPro"/>
</dbReference>
<name>A0AAJ1EYA0_9ACTO</name>
<dbReference type="Pfam" id="PF00326">
    <property type="entry name" value="Peptidase_S9"/>
    <property type="match status" value="1"/>
</dbReference>
<dbReference type="InterPro" id="IPR051543">
    <property type="entry name" value="Serine_Peptidase_S9A"/>
</dbReference>
<dbReference type="PANTHER" id="PTHR11757:SF19">
    <property type="entry name" value="PROLYL ENDOPEPTIDASE-LIKE"/>
    <property type="match status" value="1"/>
</dbReference>
<sequence>MKPTLISQFENLAALTNTAAQTKWARHGEWWYYSDSATGLLMRVPISDPDDWDLDEHNMQRLRPSAHPVFHHNQTEYSEVISQDISRDGNYTCSATRSPSDDIIRLDVREAKSQRIVFSKSLRGWMLDRIYLSKNGEGIYFTCPSSSHHSKSLWAIIADSRKAQHPICLFAGHSGDNLSVSRTPSQRFLKVIHTSSSRRVFTLIDLDTTQIHSGIEVATGLASKHYTFEHLECEGIDFAFLIEHSGAASGGYLSSFRLNDGRAIGVRCSFNGEANRSLTCATSVYLGKESLVAFLPDGLSVDVVVFSYTYCGNGGITLEVRSTLHLPSHVNSALMRPMDWWQPYVDIAISSLVAPPELLRIPLNRRLCNRQSPSSYLFDVLPKMKESRYGVVRTLSRLDGNSSAGLTMASSSASMQPAKGCLVVGYGAYGRSLPRSFNPLYAMMLERGVDIALAHVRGGGEFGVQWHQQGTRLHKLDSIGDFLDVCEYIKTNGTSLNPDYKLFALGASAGGLLVAAAANMSPDLFDSLILVAPFVSPLRALMDPDEPLTITDWKEYGNPISDLNIRKYIAGYSPLENVPPVRMPDAFLALNELDNKVNNRHALEWVDRMRETGSHIELEIRPGADHAGTWSGATSSQIRILEWITKRLP</sequence>
<evidence type="ECO:0000313" key="4">
    <source>
        <dbReference type="Proteomes" id="UP001200537"/>
    </source>
</evidence>
<dbReference type="AlphaFoldDB" id="A0AAJ1EYA0"/>
<protein>
    <submittedName>
        <fullName evidence="3">Prolyl oligopeptidase family serine peptidase</fullName>
    </submittedName>
</protein>
<proteinExistence type="inferred from homology"/>
<dbReference type="SUPFAM" id="SSF53474">
    <property type="entry name" value="alpha/beta-Hydrolases"/>
    <property type="match status" value="1"/>
</dbReference>
<dbReference type="InterPro" id="IPR029058">
    <property type="entry name" value="AB_hydrolase_fold"/>
</dbReference>
<dbReference type="RefSeq" id="WP_238128271.1">
    <property type="nucleotide sequence ID" value="NZ_JAKNHJ010000015.1"/>
</dbReference>
<dbReference type="SUPFAM" id="SSF50993">
    <property type="entry name" value="Peptidase/esterase 'gauge' domain"/>
    <property type="match status" value="1"/>
</dbReference>